<dbReference type="Pfam" id="PF01549">
    <property type="entry name" value="ShK"/>
    <property type="match status" value="1"/>
</dbReference>
<evidence type="ECO:0000256" key="1">
    <source>
        <dbReference type="ARBA" id="ARBA00002657"/>
    </source>
</evidence>
<evidence type="ECO:0000256" key="4">
    <source>
        <dbReference type="PROSITE-ProRule" id="PRU01005"/>
    </source>
</evidence>
<evidence type="ECO:0000256" key="3">
    <source>
        <dbReference type="ARBA" id="ARBA00023157"/>
    </source>
</evidence>
<evidence type="ECO:0000256" key="2">
    <source>
        <dbReference type="ARBA" id="ARBA00023145"/>
    </source>
</evidence>
<keyword evidence="5 6" id="KW-0645">Protease</keyword>
<keyword evidence="5 6" id="KW-0378">Hydrolase</keyword>
<evidence type="ECO:0000313" key="11">
    <source>
        <dbReference type="WBParaSite" id="ACRNAN_scaffold10132.g21858.t1"/>
    </source>
</evidence>
<organism evidence="10 11">
    <name type="scientific">Acrobeloides nanus</name>
    <dbReference type="NCBI Taxonomy" id="290746"/>
    <lineage>
        <taxon>Eukaryota</taxon>
        <taxon>Metazoa</taxon>
        <taxon>Ecdysozoa</taxon>
        <taxon>Nematoda</taxon>
        <taxon>Chromadorea</taxon>
        <taxon>Rhabditida</taxon>
        <taxon>Tylenchina</taxon>
        <taxon>Cephalobomorpha</taxon>
        <taxon>Cephaloboidea</taxon>
        <taxon>Cephalobidae</taxon>
        <taxon>Acrobeloides</taxon>
    </lineage>
</organism>
<comment type="caution">
    <text evidence="4">Lacks conserved residue(s) required for the propagation of feature annotation.</text>
</comment>
<keyword evidence="6" id="KW-0732">Signal</keyword>
<evidence type="ECO:0000256" key="6">
    <source>
        <dbReference type="RuleBase" id="RU361183"/>
    </source>
</evidence>
<keyword evidence="5 6" id="KW-0862">Zinc</keyword>
<dbReference type="InterPro" id="IPR003582">
    <property type="entry name" value="ShKT_dom"/>
</dbReference>
<dbReference type="PANTHER" id="PTHR10127">
    <property type="entry name" value="DISCOIDIN, CUB, EGF, LAMININ , AND ZINC METALLOPROTEASE DOMAIN CONTAINING"/>
    <property type="match status" value="1"/>
</dbReference>
<evidence type="ECO:0000259" key="9">
    <source>
        <dbReference type="PROSITE" id="PS51864"/>
    </source>
</evidence>
<keyword evidence="5 6" id="KW-0482">Metalloprotease</keyword>
<dbReference type="EC" id="3.4.24.-" evidence="6"/>
<protein>
    <recommendedName>
        <fullName evidence="6">Metalloendopeptidase</fullName>
        <ecNumber evidence="6">3.4.24.-</ecNumber>
    </recommendedName>
</protein>
<dbReference type="PROSITE" id="PS51864">
    <property type="entry name" value="ASTACIN"/>
    <property type="match status" value="1"/>
</dbReference>
<evidence type="ECO:0000256" key="7">
    <source>
        <dbReference type="SAM" id="MobiDB-lite"/>
    </source>
</evidence>
<evidence type="ECO:0000259" key="8">
    <source>
        <dbReference type="PROSITE" id="PS51670"/>
    </source>
</evidence>
<feature type="binding site" evidence="5">
    <location>
        <position position="280"/>
    </location>
    <ligand>
        <name>Zn(2+)</name>
        <dbReference type="ChEBI" id="CHEBI:29105"/>
        <note>catalytic</note>
    </ligand>
</feature>
<dbReference type="Proteomes" id="UP000887540">
    <property type="component" value="Unplaced"/>
</dbReference>
<evidence type="ECO:0000256" key="5">
    <source>
        <dbReference type="PROSITE-ProRule" id="PRU01211"/>
    </source>
</evidence>
<dbReference type="Pfam" id="PF01400">
    <property type="entry name" value="Astacin"/>
    <property type="match status" value="1"/>
</dbReference>
<dbReference type="AlphaFoldDB" id="A0A914CES3"/>
<dbReference type="SUPFAM" id="SSF55486">
    <property type="entry name" value="Metalloproteases ('zincins'), catalytic domain"/>
    <property type="match status" value="1"/>
</dbReference>
<dbReference type="GO" id="GO:0008270">
    <property type="term" value="F:zinc ion binding"/>
    <property type="evidence" value="ECO:0007669"/>
    <property type="project" value="UniProtKB-UniRule"/>
</dbReference>
<dbReference type="SMART" id="SM00254">
    <property type="entry name" value="ShKT"/>
    <property type="match status" value="1"/>
</dbReference>
<feature type="active site" evidence="5">
    <location>
        <position position="281"/>
    </location>
</feature>
<feature type="domain" description="ShKT" evidence="8">
    <location>
        <begin position="581"/>
        <end position="614"/>
    </location>
</feature>
<dbReference type="InterPro" id="IPR024079">
    <property type="entry name" value="MetalloPept_cat_dom_sf"/>
</dbReference>
<comment type="cofactor">
    <cofactor evidence="5 6">
        <name>Zn(2+)</name>
        <dbReference type="ChEBI" id="CHEBI:29105"/>
    </cofactor>
    <text evidence="5 6">Binds 1 zinc ion per subunit.</text>
</comment>
<dbReference type="PROSITE" id="PS51670">
    <property type="entry name" value="SHKT"/>
    <property type="match status" value="1"/>
</dbReference>
<dbReference type="InterPro" id="IPR006026">
    <property type="entry name" value="Peptidase_Metallo"/>
</dbReference>
<feature type="domain" description="Peptidase M12A" evidence="9">
    <location>
        <begin position="167"/>
        <end position="373"/>
    </location>
</feature>
<name>A0A914CES3_9BILA</name>
<dbReference type="Gene3D" id="3.40.390.10">
    <property type="entry name" value="Collagenase (Catalytic Domain)"/>
    <property type="match status" value="1"/>
</dbReference>
<dbReference type="GO" id="GO:0004222">
    <property type="term" value="F:metalloendopeptidase activity"/>
    <property type="evidence" value="ECO:0007669"/>
    <property type="project" value="UniProtKB-UniRule"/>
</dbReference>
<dbReference type="WBParaSite" id="ACRNAN_scaffold10132.g21858.t1">
    <property type="protein sequence ID" value="ACRNAN_scaffold10132.g21858.t1"/>
    <property type="gene ID" value="ACRNAN_scaffold10132.g21858"/>
</dbReference>
<dbReference type="Gene3D" id="1.10.10.1870">
    <property type="entry name" value="ShTK domain-like"/>
    <property type="match status" value="1"/>
</dbReference>
<feature type="chain" id="PRO_5038168700" description="Metalloendopeptidase" evidence="6">
    <location>
        <begin position="17"/>
        <end position="617"/>
    </location>
</feature>
<reference evidence="11" key="1">
    <citation type="submission" date="2022-11" db="UniProtKB">
        <authorList>
            <consortium name="WormBaseParasite"/>
        </authorList>
    </citation>
    <scope>IDENTIFICATION</scope>
</reference>
<keyword evidence="5 6" id="KW-0479">Metal-binding</keyword>
<keyword evidence="10" id="KW-1185">Reference proteome</keyword>
<sequence length="617" mass="66975">MFRIVLISSLLAMSLALPINLELPINVELPTSVTLPDFSDITDIVTDAVKARFGELASIGIGRHVQELIGIQKKLKIINKIAAEQLKQANAKGGKKNTTATPHHGKDRLGKKNKDEVLDSLLFQGDMFLTESQLDSIIVNTAQELGWGQDVLKKLGVDTSTTRDKRQAIQSPPNDNHWAMPISYYYDDNIPAVTRQVIRDTFAFYANHTCLSFQESSTAVPRIQFRNATSGCFSYVGFLGSSWYGAPSSQTGCTVCSGTGLHPVNLGEWFCSVQFGSIAHEIFHAFGVFHHHSRYDRDTYVSLSAANQADNQFTKLTSSNSYNFGTMYDYGSVMHYGIDGMTAKNALYQSTMGAGLGPQFGDIILINNQYQCEFYDTQRGHNDHAGMPAGTLACVNQQQSLVSMEAIRIRKDATLVYVLVVMAALLVPSEILALKMVATSSSSCQTLTTSLGSDNGVSNLYYQKSWFFIQAPTGKQVQLIFTKAGASPGQSYSVGYGCTDQGVEVKIVSGNLNITGALFCGDDPALVSTPSNIITFTSDNNLAILQIYTLLNKFNLQVLYRYVDSSTASTIPSSCVPTPPCVDQYSNCASLTSYCTDPNNPQIASGCPVSCGTCPSG</sequence>
<feature type="binding site" evidence="5">
    <location>
        <position position="290"/>
    </location>
    <ligand>
        <name>Zn(2+)</name>
        <dbReference type="ChEBI" id="CHEBI:29105"/>
        <note>catalytic</note>
    </ligand>
</feature>
<dbReference type="PRINTS" id="PR00480">
    <property type="entry name" value="ASTACIN"/>
</dbReference>
<proteinExistence type="predicted"/>
<keyword evidence="2" id="KW-0865">Zymogen</keyword>
<keyword evidence="3" id="KW-1015">Disulfide bond</keyword>
<feature type="region of interest" description="Disordered" evidence="7">
    <location>
        <begin position="89"/>
        <end position="111"/>
    </location>
</feature>
<accession>A0A914CES3</accession>
<comment type="function">
    <text evidence="1">Metalloprotease.</text>
</comment>
<dbReference type="GO" id="GO:0006508">
    <property type="term" value="P:proteolysis"/>
    <property type="evidence" value="ECO:0007669"/>
    <property type="project" value="UniProtKB-KW"/>
</dbReference>
<feature type="binding site" evidence="5">
    <location>
        <position position="284"/>
    </location>
    <ligand>
        <name>Zn(2+)</name>
        <dbReference type="ChEBI" id="CHEBI:29105"/>
        <note>catalytic</note>
    </ligand>
</feature>
<evidence type="ECO:0000313" key="10">
    <source>
        <dbReference type="Proteomes" id="UP000887540"/>
    </source>
</evidence>
<dbReference type="SMART" id="SM00235">
    <property type="entry name" value="ZnMc"/>
    <property type="match status" value="1"/>
</dbReference>
<dbReference type="PANTHER" id="PTHR10127:SF793">
    <property type="entry name" value="ZINC METALLOPROTEINASE NAS-31"/>
    <property type="match status" value="1"/>
</dbReference>
<dbReference type="InterPro" id="IPR001506">
    <property type="entry name" value="Peptidase_M12A"/>
</dbReference>
<feature type="signal peptide" evidence="6">
    <location>
        <begin position="1"/>
        <end position="16"/>
    </location>
</feature>